<dbReference type="PROSITE" id="PS51318">
    <property type="entry name" value="TAT"/>
    <property type="match status" value="1"/>
</dbReference>
<comment type="caution">
    <text evidence="2">The sequence shown here is derived from an EMBL/GenBank/DDBJ whole genome shotgun (WGS) entry which is preliminary data.</text>
</comment>
<accession>A0ABU9IZT7</accession>
<dbReference type="Pfam" id="PF04069">
    <property type="entry name" value="OpuAC"/>
    <property type="match status" value="1"/>
</dbReference>
<dbReference type="Gene3D" id="3.40.190.10">
    <property type="entry name" value="Periplasmic binding protein-like II"/>
    <property type="match status" value="1"/>
</dbReference>
<dbReference type="Proteomes" id="UP001459204">
    <property type="component" value="Unassembled WGS sequence"/>
</dbReference>
<name>A0ABU9IZT7_9GAMM</name>
<evidence type="ECO:0000259" key="1">
    <source>
        <dbReference type="Pfam" id="PF04069"/>
    </source>
</evidence>
<dbReference type="Gene3D" id="3.40.190.100">
    <property type="entry name" value="Glycine betaine-binding periplasmic protein, domain 2"/>
    <property type="match status" value="1"/>
</dbReference>
<feature type="domain" description="ABC-type glycine betaine transport system substrate-binding" evidence="1">
    <location>
        <begin position="35"/>
        <end position="284"/>
    </location>
</feature>
<dbReference type="InterPro" id="IPR007210">
    <property type="entry name" value="ABC_Gly_betaine_transp_sub-bd"/>
</dbReference>
<organism evidence="2 3">
    <name type="scientific">Pseudoxanthomonas putridarboris</name>
    <dbReference type="NCBI Taxonomy" id="752605"/>
    <lineage>
        <taxon>Bacteria</taxon>
        <taxon>Pseudomonadati</taxon>
        <taxon>Pseudomonadota</taxon>
        <taxon>Gammaproteobacteria</taxon>
        <taxon>Lysobacterales</taxon>
        <taxon>Lysobacteraceae</taxon>
        <taxon>Pseudoxanthomonas</taxon>
    </lineage>
</organism>
<reference evidence="2 3" key="1">
    <citation type="submission" date="2024-04" db="EMBL/GenBank/DDBJ databases">
        <title>Draft genome sequence of Pseudoxanthomonas putridarboris WD12.</title>
        <authorList>
            <person name="Oh J."/>
        </authorList>
    </citation>
    <scope>NUCLEOTIDE SEQUENCE [LARGE SCALE GENOMIC DNA]</scope>
    <source>
        <strain evidence="2 3">WD12</strain>
    </source>
</reference>
<proteinExistence type="predicted"/>
<dbReference type="InterPro" id="IPR006311">
    <property type="entry name" value="TAT_signal"/>
</dbReference>
<dbReference type="EMBL" id="JBBWWT010000003">
    <property type="protein sequence ID" value="MEL1264477.1"/>
    <property type="molecule type" value="Genomic_DNA"/>
</dbReference>
<evidence type="ECO:0000313" key="3">
    <source>
        <dbReference type="Proteomes" id="UP001459204"/>
    </source>
</evidence>
<dbReference type="RefSeq" id="WP_341725657.1">
    <property type="nucleotide sequence ID" value="NZ_JBBWWT010000003.1"/>
</dbReference>
<evidence type="ECO:0000313" key="2">
    <source>
        <dbReference type="EMBL" id="MEL1264477.1"/>
    </source>
</evidence>
<protein>
    <submittedName>
        <fullName evidence="2">Glycine betaine ABC transporter substrate-binding protein</fullName>
    </submittedName>
</protein>
<keyword evidence="3" id="KW-1185">Reference proteome</keyword>
<sequence>MAHPLASRRAVLKAVAGAAAGLALSRADAGARLPIMLGQVSLSFYAVVGSVIKHVLIGLGHEVEVREGPHDQMFPLLGSDSIDLMVAAWLPEGHAGYWQRYGQNAIEVTRLYEGARFYWAVPEYVPSTSVGSIADLGKPEVVQRMVREIQAIGPAATITTASQQAVDRYGLNGHFRVLPGTASAWIEAYRQHLADERWFVFPGWTPQFLNNAGTLRVLRDPLGVLGGINHAALVAPTRRFDALPPSTRRILGRVRLSLDAVNRMDWAVNVDGASAQDAARAWMQAHPDLVAQWLEDA</sequence>
<gene>
    <name evidence="2" type="ORF">AAD027_08860</name>
</gene>
<dbReference type="SUPFAM" id="SSF53850">
    <property type="entry name" value="Periplasmic binding protein-like II"/>
    <property type="match status" value="1"/>
</dbReference>